<sequence length="334" mass="37930">FDLFVQEELLDKDVINDVKDLNYKMVDIEVFTADRKEALQQINVSFSTASDAMNSISDMMSNSNQLINDFESDFFTTLDALSSASNTISSSNQSMVMSEIELQEMKTECAQSIVEDNGINFQPLSEEYGPYFKNFTEMSLFTWIKNLEKGTLFNIVGQDIWVIAASGVITANLSQGNDLDNTKHHSANQGCRSCLAPKDKLEELVLERALQKTINEYCTKHGLSATQIVNKIILCWVAIAKASCLSFSFTFTEQTYMELDEALKIEHVLLLKVKYSQLWDTRKHLRENQGSGKDSHFQYIGQGFQKFTTDPLLQPILSDWHMAQNIQEKDMNVI</sequence>
<dbReference type="AlphaFoldDB" id="A0A9N9JMT1"/>
<comment type="caution">
    <text evidence="1">The sequence shown here is derived from an EMBL/GenBank/DDBJ whole genome shotgun (WGS) entry which is preliminary data.</text>
</comment>
<protein>
    <submittedName>
        <fullName evidence="1">16770_t:CDS:1</fullName>
    </submittedName>
</protein>
<proteinExistence type="predicted"/>
<feature type="non-terminal residue" evidence="1">
    <location>
        <position position="334"/>
    </location>
</feature>
<accession>A0A9N9JMT1</accession>
<evidence type="ECO:0000313" key="2">
    <source>
        <dbReference type="Proteomes" id="UP000789759"/>
    </source>
</evidence>
<dbReference type="Proteomes" id="UP000789759">
    <property type="component" value="Unassembled WGS sequence"/>
</dbReference>
<organism evidence="1 2">
    <name type="scientific">Cetraspora pellucida</name>
    <dbReference type="NCBI Taxonomy" id="1433469"/>
    <lineage>
        <taxon>Eukaryota</taxon>
        <taxon>Fungi</taxon>
        <taxon>Fungi incertae sedis</taxon>
        <taxon>Mucoromycota</taxon>
        <taxon>Glomeromycotina</taxon>
        <taxon>Glomeromycetes</taxon>
        <taxon>Diversisporales</taxon>
        <taxon>Gigasporaceae</taxon>
        <taxon>Cetraspora</taxon>
    </lineage>
</organism>
<feature type="non-terminal residue" evidence="1">
    <location>
        <position position="1"/>
    </location>
</feature>
<name>A0A9N9JMT1_9GLOM</name>
<gene>
    <name evidence="1" type="ORF">CPELLU_LOCUS16829</name>
</gene>
<dbReference type="OrthoDB" id="2409700at2759"/>
<dbReference type="EMBL" id="CAJVQA010026126">
    <property type="protein sequence ID" value="CAG8788124.1"/>
    <property type="molecule type" value="Genomic_DNA"/>
</dbReference>
<reference evidence="1" key="1">
    <citation type="submission" date="2021-06" db="EMBL/GenBank/DDBJ databases">
        <authorList>
            <person name="Kallberg Y."/>
            <person name="Tangrot J."/>
            <person name="Rosling A."/>
        </authorList>
    </citation>
    <scope>NUCLEOTIDE SEQUENCE</scope>
    <source>
        <strain evidence="1">FL966</strain>
    </source>
</reference>
<keyword evidence="2" id="KW-1185">Reference proteome</keyword>
<evidence type="ECO:0000313" key="1">
    <source>
        <dbReference type="EMBL" id="CAG8788124.1"/>
    </source>
</evidence>